<evidence type="ECO:0000313" key="15">
    <source>
        <dbReference type="Proteomes" id="UP000324897"/>
    </source>
</evidence>
<keyword evidence="9" id="KW-0862">Zinc</keyword>
<feature type="domain" description="SIAH-type" evidence="13">
    <location>
        <begin position="121"/>
        <end position="179"/>
    </location>
</feature>
<keyword evidence="15" id="KW-1185">Reference proteome</keyword>
<comment type="pathway">
    <text evidence="2">Protein modification; protein ubiquitination.</text>
</comment>
<evidence type="ECO:0000256" key="9">
    <source>
        <dbReference type="ARBA" id="ARBA00022833"/>
    </source>
</evidence>
<evidence type="ECO:0000256" key="10">
    <source>
        <dbReference type="ARBA" id="ARBA00024004"/>
    </source>
</evidence>
<dbReference type="InterPro" id="IPR044286">
    <property type="entry name" value="SINL_plant"/>
</dbReference>
<dbReference type="Gramene" id="TVU01088">
    <property type="protein sequence ID" value="TVU01088"/>
    <property type="gene ID" value="EJB05_53478"/>
</dbReference>
<dbReference type="Pfam" id="PF21362">
    <property type="entry name" value="Sina_RING"/>
    <property type="match status" value="1"/>
</dbReference>
<dbReference type="GO" id="GO:0061630">
    <property type="term" value="F:ubiquitin protein ligase activity"/>
    <property type="evidence" value="ECO:0007669"/>
    <property type="project" value="UniProtKB-EC"/>
</dbReference>
<comment type="catalytic activity">
    <reaction evidence="1">
        <text>S-ubiquitinyl-[E2 ubiquitin-conjugating enzyme]-L-cysteine + [acceptor protein]-L-lysine = [E2 ubiquitin-conjugating enzyme]-L-cysteine + N(6)-ubiquitinyl-[acceptor protein]-L-lysine.</text>
        <dbReference type="EC" id="2.3.2.27"/>
    </reaction>
</comment>
<organism evidence="14 15">
    <name type="scientific">Eragrostis curvula</name>
    <name type="common">weeping love grass</name>
    <dbReference type="NCBI Taxonomy" id="38414"/>
    <lineage>
        <taxon>Eukaryota</taxon>
        <taxon>Viridiplantae</taxon>
        <taxon>Streptophyta</taxon>
        <taxon>Embryophyta</taxon>
        <taxon>Tracheophyta</taxon>
        <taxon>Spermatophyta</taxon>
        <taxon>Magnoliopsida</taxon>
        <taxon>Liliopsida</taxon>
        <taxon>Poales</taxon>
        <taxon>Poaceae</taxon>
        <taxon>PACMAD clade</taxon>
        <taxon>Chloridoideae</taxon>
        <taxon>Eragrostideae</taxon>
        <taxon>Eragrostidinae</taxon>
        <taxon>Eragrostis</taxon>
    </lineage>
</organism>
<feature type="region of interest" description="Disordered" evidence="12">
    <location>
        <begin position="1"/>
        <end position="39"/>
    </location>
</feature>
<dbReference type="PANTHER" id="PTHR46632:SF33">
    <property type="entry name" value="SIAH-TYPE DOMAIN-CONTAINING PROTEIN"/>
    <property type="match status" value="1"/>
</dbReference>
<evidence type="ECO:0000256" key="3">
    <source>
        <dbReference type="ARBA" id="ARBA00009119"/>
    </source>
</evidence>
<keyword evidence="7 11" id="KW-0863">Zinc-finger</keyword>
<dbReference type="InterPro" id="IPR013010">
    <property type="entry name" value="Znf_SIAH"/>
</dbReference>
<evidence type="ECO:0000256" key="4">
    <source>
        <dbReference type="ARBA" id="ARBA00012483"/>
    </source>
</evidence>
<dbReference type="OrthoDB" id="605468at2759"/>
<gene>
    <name evidence="14" type="ORF">EJB05_53478</name>
</gene>
<comment type="caution">
    <text evidence="14">The sequence shown here is derived from an EMBL/GenBank/DDBJ whole genome shotgun (WGS) entry which is preliminary data.</text>
</comment>
<dbReference type="EC" id="2.3.2.27" evidence="4"/>
<comment type="function">
    <text evidence="10">E3 ubiquitin-protein ligase that mediates ubiquitination and subsequent proteasomal degradation of target proteins. E3 ubiquitin ligases accept ubiquitin from an E2 ubiquitin-conjugating enzyme in the form of a thioester and then directly transfers the ubiquitin to targeted substrates. It probably triggers the ubiquitin-mediated degradation of different substrates.</text>
</comment>
<evidence type="ECO:0000256" key="12">
    <source>
        <dbReference type="SAM" id="MobiDB-lite"/>
    </source>
</evidence>
<dbReference type="Proteomes" id="UP000324897">
    <property type="component" value="Unassembled WGS sequence"/>
</dbReference>
<evidence type="ECO:0000256" key="8">
    <source>
        <dbReference type="ARBA" id="ARBA00022786"/>
    </source>
</evidence>
<evidence type="ECO:0000256" key="1">
    <source>
        <dbReference type="ARBA" id="ARBA00000900"/>
    </source>
</evidence>
<evidence type="ECO:0000256" key="7">
    <source>
        <dbReference type="ARBA" id="ARBA00022771"/>
    </source>
</evidence>
<dbReference type="PANTHER" id="PTHR46632">
    <property type="entry name" value="E3 UBIQUITIN-PROTEIN LIGASE SINA-LIKE 4"/>
    <property type="match status" value="1"/>
</dbReference>
<evidence type="ECO:0000313" key="14">
    <source>
        <dbReference type="EMBL" id="TVU01088.1"/>
    </source>
</evidence>
<comment type="similarity">
    <text evidence="3">Belongs to the SINA (Seven in absentia) family.</text>
</comment>
<evidence type="ECO:0000256" key="6">
    <source>
        <dbReference type="ARBA" id="ARBA00022723"/>
    </source>
</evidence>
<name>A0A5J9SQ47_9POAL</name>
<dbReference type="InterPro" id="IPR049548">
    <property type="entry name" value="Sina-like_RING"/>
</dbReference>
<sequence>MAMDKREQRSSSNKKARVESTEVQVKEEEMEEGGGLGGGGGALVAAEEAAAPREELAVKIYKEKLHCPLCTLPLKPPIFQCESGHIVCGACHDQLPKDKCYACGLDGAYRRNATLEDVVGWFRILCPYAEYGCRVYVTYHAAGDHQLACPCAPCRCPEPGCGFLGSPPMLRDHLAAAAPHAAWPVDKIRYGNAKHLFLPASQPRRLLVAEEDDGRVFLVSTCALGSSHRGASVVCVRASGNAAAGPQYTCSMWATGHKAAASSRAEMVIVQAMEVPSSSAPGEDTAEEAVRLVVRNKNLHGASMEMRLTIRIEVSA</sequence>
<dbReference type="AlphaFoldDB" id="A0A5J9SQ47"/>
<dbReference type="InterPro" id="IPR013083">
    <property type="entry name" value="Znf_RING/FYVE/PHD"/>
</dbReference>
<keyword evidence="5" id="KW-0808">Transferase</keyword>
<keyword evidence="8" id="KW-0833">Ubl conjugation pathway</keyword>
<evidence type="ECO:0000256" key="11">
    <source>
        <dbReference type="PROSITE-ProRule" id="PRU00455"/>
    </source>
</evidence>
<reference evidence="14 15" key="1">
    <citation type="journal article" date="2019" name="Sci. Rep.">
        <title>A high-quality genome of Eragrostis curvula grass provides insights into Poaceae evolution and supports new strategies to enhance forage quality.</title>
        <authorList>
            <person name="Carballo J."/>
            <person name="Santos B.A.C.M."/>
            <person name="Zappacosta D."/>
            <person name="Garbus I."/>
            <person name="Selva J.P."/>
            <person name="Gallo C.A."/>
            <person name="Diaz A."/>
            <person name="Albertini E."/>
            <person name="Caccamo M."/>
            <person name="Echenique V."/>
        </authorList>
    </citation>
    <scope>NUCLEOTIDE SEQUENCE [LARGE SCALE GENOMIC DNA]</scope>
    <source>
        <strain evidence="15">cv. Victoria</strain>
        <tissue evidence="14">Leaf</tissue>
    </source>
</reference>
<protein>
    <recommendedName>
        <fullName evidence="4">RING-type E3 ubiquitin transferase</fullName>
        <ecNumber evidence="4">2.3.2.27</ecNumber>
    </recommendedName>
</protein>
<feature type="compositionally biased region" description="Basic and acidic residues" evidence="12">
    <location>
        <begin position="16"/>
        <end position="27"/>
    </location>
</feature>
<keyword evidence="6" id="KW-0479">Metal-binding</keyword>
<dbReference type="PROSITE" id="PS51081">
    <property type="entry name" value="ZF_SIAH"/>
    <property type="match status" value="1"/>
</dbReference>
<accession>A0A5J9SQ47</accession>
<evidence type="ECO:0000256" key="5">
    <source>
        <dbReference type="ARBA" id="ARBA00022679"/>
    </source>
</evidence>
<proteinExistence type="inferred from homology"/>
<dbReference type="EMBL" id="RWGY01000491">
    <property type="protein sequence ID" value="TVU01088.1"/>
    <property type="molecule type" value="Genomic_DNA"/>
</dbReference>
<dbReference type="Gene3D" id="3.30.40.10">
    <property type="entry name" value="Zinc/RING finger domain, C3HC4 (zinc finger)"/>
    <property type="match status" value="2"/>
</dbReference>
<evidence type="ECO:0000256" key="2">
    <source>
        <dbReference type="ARBA" id="ARBA00004906"/>
    </source>
</evidence>
<dbReference type="SUPFAM" id="SSF49599">
    <property type="entry name" value="TRAF domain-like"/>
    <property type="match status" value="1"/>
</dbReference>
<dbReference type="GO" id="GO:0008270">
    <property type="term" value="F:zinc ion binding"/>
    <property type="evidence" value="ECO:0007669"/>
    <property type="project" value="UniProtKB-KW"/>
</dbReference>
<evidence type="ECO:0000259" key="13">
    <source>
        <dbReference type="PROSITE" id="PS51081"/>
    </source>
</evidence>